<evidence type="ECO:0000256" key="6">
    <source>
        <dbReference type="SAM" id="Phobius"/>
    </source>
</evidence>
<name>A0A1Y6KY11_9GAMM</name>
<accession>A0A1Y6KY11</accession>
<keyword evidence="6" id="KW-0472">Membrane</keyword>
<keyword evidence="6" id="KW-0812">Transmembrane</keyword>
<dbReference type="InterPro" id="IPR000727">
    <property type="entry name" value="T_SNARE_dom"/>
</dbReference>
<comment type="subcellular location">
    <subcellularLocation>
        <location evidence="1">Cell inner membrane</location>
        <topology evidence="1">Multi-pass membrane protein</topology>
    </subcellularLocation>
</comment>
<comment type="similarity">
    <text evidence="4">Belongs to the methyl-accepting chemotaxis (MCP) protein family.</text>
</comment>
<keyword evidence="2" id="KW-1003">Cell membrane</keyword>
<dbReference type="InterPro" id="IPR013655">
    <property type="entry name" value="PAS_fold_3"/>
</dbReference>
<dbReference type="CDD" id="cd00130">
    <property type="entry name" value="PAS"/>
    <property type="match status" value="1"/>
</dbReference>
<feature type="transmembrane region" description="Helical" evidence="6">
    <location>
        <begin position="147"/>
        <end position="168"/>
    </location>
</feature>
<dbReference type="RefSeq" id="WP_087819560.1">
    <property type="nucleotide sequence ID" value="NZ_FYAH01000001.1"/>
</dbReference>
<sequence>MSSSNLEQEIQLNLSNQIVSTTDIDGNITYINDYFCDISGYSREELIGKNHNILRHQDMPDCIFGDLWKSIKKQHYWRGAVKNKCKDGRFYWVDAFVTPLFENSKVIGYQSVRLYLEPKARKKAESLYKKLHKNSKIKNNVSPTIKWSLYSLLTAIILMLCISISSFFSLLLPMLTVAIFYRELIIYPLWLRHNEQQYKSFSQGIFNENTANIAEYIISMKDAQIRAILARTQEASIEVDDEITKINTLSVNCTNKIKQQNSHLDSISTAIEEMSSSINGVAENCHQTLISTSVAESSCHDTEDLVSITTEHIMQLTTDINRTSELTTKLATETELITSILQEIQSISDQTNLLALNAAIEAARAGEHGRGFSVVAEEVRALSVRTHKATSQIQQSVNYIIQSLNKIALQMEQGITNANICVTDINDMTSKLQDIFKLITEISNVSIQISTATDQQATVSKEINQNSHQIYDSSTNNLKEMESINLSMSHMKDSSIKLITLSKTFQ</sequence>
<evidence type="ECO:0000259" key="9">
    <source>
        <dbReference type="PROSITE" id="PS50192"/>
    </source>
</evidence>
<gene>
    <name evidence="10" type="primary">aer</name>
    <name evidence="10" type="ORF">PAQU9191_00487</name>
</gene>
<dbReference type="InterPro" id="IPR004089">
    <property type="entry name" value="MCPsignal_dom"/>
</dbReference>
<dbReference type="Pfam" id="PF00015">
    <property type="entry name" value="MCPsignal"/>
    <property type="match status" value="1"/>
</dbReference>
<dbReference type="SUPFAM" id="SSF55785">
    <property type="entry name" value="PYP-like sensor domain (PAS domain)"/>
    <property type="match status" value="1"/>
</dbReference>
<protein>
    <submittedName>
        <fullName evidence="10">Aerotaxis receptor</fullName>
    </submittedName>
</protein>
<keyword evidence="11" id="KW-1185">Reference proteome</keyword>
<evidence type="ECO:0000256" key="1">
    <source>
        <dbReference type="ARBA" id="ARBA00004429"/>
    </source>
</evidence>
<dbReference type="Gene3D" id="1.10.287.950">
    <property type="entry name" value="Methyl-accepting chemotaxis protein"/>
    <property type="match status" value="1"/>
</dbReference>
<dbReference type="InterPro" id="IPR035965">
    <property type="entry name" value="PAS-like_dom_sf"/>
</dbReference>
<reference evidence="11" key="1">
    <citation type="submission" date="2017-06" db="EMBL/GenBank/DDBJ databases">
        <authorList>
            <person name="Rodrigo-Torres L."/>
            <person name="Arahal R. D."/>
            <person name="Lucena T."/>
        </authorList>
    </citation>
    <scope>NUCLEOTIDE SEQUENCE [LARGE SCALE GENOMIC DNA]</scope>
    <source>
        <strain evidence="11">type strain: CECT 9192</strain>
    </source>
</reference>
<dbReference type="AlphaFoldDB" id="A0A1Y6KY11"/>
<keyword evidence="10" id="KW-0675">Receptor</keyword>
<evidence type="ECO:0000259" key="7">
    <source>
        <dbReference type="PROSITE" id="PS50111"/>
    </source>
</evidence>
<dbReference type="GO" id="GO:0005886">
    <property type="term" value="C:plasma membrane"/>
    <property type="evidence" value="ECO:0007669"/>
    <property type="project" value="UniProtKB-SubCell"/>
</dbReference>
<dbReference type="PROSITE" id="PS50111">
    <property type="entry name" value="CHEMOTAXIS_TRANSDUC_2"/>
    <property type="match status" value="1"/>
</dbReference>
<keyword evidence="6" id="KW-1133">Transmembrane helix</keyword>
<organism evidence="10 11">
    <name type="scientific">Photobacterium aquimaris</name>
    <dbReference type="NCBI Taxonomy" id="512643"/>
    <lineage>
        <taxon>Bacteria</taxon>
        <taxon>Pseudomonadati</taxon>
        <taxon>Pseudomonadota</taxon>
        <taxon>Gammaproteobacteria</taxon>
        <taxon>Vibrionales</taxon>
        <taxon>Vibrionaceae</taxon>
        <taxon>Photobacterium</taxon>
    </lineage>
</organism>
<dbReference type="Gene3D" id="3.30.450.20">
    <property type="entry name" value="PAS domain"/>
    <property type="match status" value="1"/>
</dbReference>
<evidence type="ECO:0000256" key="2">
    <source>
        <dbReference type="ARBA" id="ARBA00022519"/>
    </source>
</evidence>
<dbReference type="InterPro" id="IPR000014">
    <property type="entry name" value="PAS"/>
</dbReference>
<feature type="domain" description="PAS" evidence="8">
    <location>
        <begin position="2"/>
        <end position="58"/>
    </location>
</feature>
<evidence type="ECO:0000256" key="3">
    <source>
        <dbReference type="ARBA" id="ARBA00023224"/>
    </source>
</evidence>
<dbReference type="PANTHER" id="PTHR32089:SF52">
    <property type="entry name" value="CHEMOTAXIS SIGNAL TRANSDUCTION SYSTEM METHYL ACCEPTING SENSORY TRANSDUCER WITH PAS SENSORY DOMAIN"/>
    <property type="match status" value="1"/>
</dbReference>
<dbReference type="SMART" id="SM00283">
    <property type="entry name" value="MA"/>
    <property type="match status" value="1"/>
</dbReference>
<evidence type="ECO:0000259" key="8">
    <source>
        <dbReference type="PROSITE" id="PS50112"/>
    </source>
</evidence>
<feature type="domain" description="T-SNARE coiled-coil homology" evidence="9">
    <location>
        <begin position="226"/>
        <end position="288"/>
    </location>
</feature>
<dbReference type="PROSITE" id="PS50112">
    <property type="entry name" value="PAS"/>
    <property type="match status" value="1"/>
</dbReference>
<dbReference type="Pfam" id="PF08447">
    <property type="entry name" value="PAS_3"/>
    <property type="match status" value="1"/>
</dbReference>
<dbReference type="Proteomes" id="UP000196485">
    <property type="component" value="Unassembled WGS sequence"/>
</dbReference>
<feature type="domain" description="Methyl-accepting transducer" evidence="7">
    <location>
        <begin position="235"/>
        <end position="471"/>
    </location>
</feature>
<dbReference type="SUPFAM" id="SSF58104">
    <property type="entry name" value="Methyl-accepting chemotaxis protein (MCP) signaling domain"/>
    <property type="match status" value="1"/>
</dbReference>
<dbReference type="SMART" id="SM00091">
    <property type="entry name" value="PAS"/>
    <property type="match status" value="1"/>
</dbReference>
<evidence type="ECO:0000256" key="5">
    <source>
        <dbReference type="PROSITE-ProRule" id="PRU00284"/>
    </source>
</evidence>
<evidence type="ECO:0000313" key="10">
    <source>
        <dbReference type="EMBL" id="SMY15268.1"/>
    </source>
</evidence>
<evidence type="ECO:0000313" key="11">
    <source>
        <dbReference type="Proteomes" id="UP000196485"/>
    </source>
</evidence>
<dbReference type="GO" id="GO:0006935">
    <property type="term" value="P:chemotaxis"/>
    <property type="evidence" value="ECO:0007669"/>
    <property type="project" value="UniProtKB-ARBA"/>
</dbReference>
<evidence type="ECO:0000256" key="4">
    <source>
        <dbReference type="ARBA" id="ARBA00029447"/>
    </source>
</evidence>
<keyword evidence="3 5" id="KW-0807">Transducer</keyword>
<dbReference type="PROSITE" id="PS50192">
    <property type="entry name" value="T_SNARE"/>
    <property type="match status" value="1"/>
</dbReference>
<dbReference type="PANTHER" id="PTHR32089">
    <property type="entry name" value="METHYL-ACCEPTING CHEMOTAXIS PROTEIN MCPB"/>
    <property type="match status" value="1"/>
</dbReference>
<dbReference type="EMBL" id="FYAH01000001">
    <property type="protein sequence ID" value="SMY15268.1"/>
    <property type="molecule type" value="Genomic_DNA"/>
</dbReference>
<proteinExistence type="inferred from homology"/>
<keyword evidence="2" id="KW-0997">Cell inner membrane</keyword>
<dbReference type="GO" id="GO:0007165">
    <property type="term" value="P:signal transduction"/>
    <property type="evidence" value="ECO:0007669"/>
    <property type="project" value="UniProtKB-KW"/>
</dbReference>
<dbReference type="NCBIfam" id="TIGR00229">
    <property type="entry name" value="sensory_box"/>
    <property type="match status" value="1"/>
</dbReference>